<dbReference type="InterPro" id="IPR006016">
    <property type="entry name" value="UspA"/>
</dbReference>
<feature type="transmembrane region" description="Helical" evidence="6">
    <location>
        <begin position="377"/>
        <end position="396"/>
    </location>
</feature>
<evidence type="ECO:0000313" key="8">
    <source>
        <dbReference type="EMBL" id="OHA14352.1"/>
    </source>
</evidence>
<comment type="caution">
    <text evidence="8">The sequence shown here is derived from an EMBL/GenBank/DDBJ whole genome shotgun (WGS) entry which is preliminary data.</text>
</comment>
<feature type="transmembrane region" description="Helical" evidence="6">
    <location>
        <begin position="48"/>
        <end position="68"/>
    </location>
</feature>
<dbReference type="GO" id="GO:0005886">
    <property type="term" value="C:plasma membrane"/>
    <property type="evidence" value="ECO:0007669"/>
    <property type="project" value="UniProtKB-SubCell"/>
</dbReference>
<dbReference type="InterPro" id="IPR002293">
    <property type="entry name" value="AA/rel_permease1"/>
</dbReference>
<feature type="transmembrane region" description="Helical" evidence="6">
    <location>
        <begin position="21"/>
        <end position="42"/>
    </location>
</feature>
<dbReference type="PANTHER" id="PTHR42770">
    <property type="entry name" value="AMINO ACID TRANSPORTER-RELATED"/>
    <property type="match status" value="1"/>
</dbReference>
<dbReference type="Pfam" id="PF13520">
    <property type="entry name" value="AA_permease_2"/>
    <property type="match status" value="1"/>
</dbReference>
<organism evidence="8 9">
    <name type="scientific">Candidatus Sungbacteria bacterium RIFCSPLOWO2_12_FULL_41_11</name>
    <dbReference type="NCBI Taxonomy" id="1802286"/>
    <lineage>
        <taxon>Bacteria</taxon>
        <taxon>Candidatus Sungiibacteriota</taxon>
    </lineage>
</organism>
<feature type="transmembrane region" description="Helical" evidence="6">
    <location>
        <begin position="114"/>
        <end position="136"/>
    </location>
</feature>
<dbReference type="SUPFAM" id="SSF52402">
    <property type="entry name" value="Adenine nucleotide alpha hydrolases-like"/>
    <property type="match status" value="2"/>
</dbReference>
<evidence type="ECO:0000256" key="4">
    <source>
        <dbReference type="ARBA" id="ARBA00022989"/>
    </source>
</evidence>
<dbReference type="Proteomes" id="UP000177171">
    <property type="component" value="Unassembled WGS sequence"/>
</dbReference>
<comment type="subcellular location">
    <subcellularLocation>
        <location evidence="1">Cell membrane</location>
        <topology evidence="1">Multi-pass membrane protein</topology>
    </subcellularLocation>
</comment>
<evidence type="ECO:0000313" key="9">
    <source>
        <dbReference type="Proteomes" id="UP000177171"/>
    </source>
</evidence>
<evidence type="ECO:0000256" key="1">
    <source>
        <dbReference type="ARBA" id="ARBA00004651"/>
    </source>
</evidence>
<feature type="transmembrane region" description="Helical" evidence="6">
    <location>
        <begin position="408"/>
        <end position="430"/>
    </location>
</feature>
<feature type="transmembrane region" description="Helical" evidence="6">
    <location>
        <begin position="245"/>
        <end position="270"/>
    </location>
</feature>
<evidence type="ECO:0000259" key="7">
    <source>
        <dbReference type="Pfam" id="PF00582"/>
    </source>
</evidence>
<feature type="transmembrane region" description="Helical" evidence="6">
    <location>
        <begin position="350"/>
        <end position="371"/>
    </location>
</feature>
<keyword evidence="3 6" id="KW-0812">Transmembrane</keyword>
<feature type="transmembrane region" description="Helical" evidence="6">
    <location>
        <begin position="302"/>
        <end position="329"/>
    </location>
</feature>
<dbReference type="EMBL" id="MHQY01000008">
    <property type="protein sequence ID" value="OHA14352.1"/>
    <property type="molecule type" value="Genomic_DNA"/>
</dbReference>
<gene>
    <name evidence="8" type="ORF">A3G49_01860</name>
</gene>
<name>A0A1G2LU22_9BACT</name>
<sequence length="790" mass="87601">MPRKHENQNIKIPVTLSRTLGVWEVTLLGIGALLGGGIFTLLGHAAGLAGGGLIFAILLGALISFLNLNSYVSLATTFPAAGGGYHWVREGLGDMQGFLSGWFSWMASSVACSLYAISFGLFAFEFVFSLIGLPLLGVSQESWKIIFTVFIILLFGLINYRGVALSGKIGGWISLSILSILILYILFGFKKIGSAPEVFTYNFFPLLPLGLGGVLQAAGLFYIAFEGSEIQAQAGEEAKDPARTLKIGFFSSWAIISVLYLLISLVIIGATDSSSIQSWKILGGYSERAIIESAKQFLPFGYILMVIGGLLANIAALNATIYSSSRVLFAMARDKFVWSRLGEMHEINLTPYRAIILSLAIIIIVSLFLPIKDIASAADFLFIALFSQLNLSYIELRRQKPEVKWQYVVPFGIILPLSAIILYVVLGISLFHVSPIGIYFTVFWFLMGLINYFSYTKVQERTNMENEIVYEHATRFREKLGYRIILSVVPDSNLYEFKSQIAFAMARQEDGELLILRVHEVPASLPLSAGFHSEQERRVLEKIEKSAIEKKFNVETRLSVARSIPDTILETVKMEKGDLLIMGWDGYTNTKGFIFGRKVDVVLHRTKCDFMVIKLVDLGNMNSVRGHTIETSADSAKPNRTSNGVKKILIPVSLDENPNLRFAGKVATALSNWFGGSITVLMVIPEKTGNLDYAKYYAVLEDRIRELKIKTALQPKIKLVRSDFIASSILKEAGHYDVVLMPASRGRITKAIRMGSIPEQVAKHCNKTVIMAKGHRGIVQPFFDYVKSRF</sequence>
<accession>A0A1G2LU22</accession>
<feature type="transmembrane region" description="Helical" evidence="6">
    <location>
        <begin position="172"/>
        <end position="189"/>
    </location>
</feature>
<reference evidence="8 9" key="1">
    <citation type="journal article" date="2016" name="Nat. Commun.">
        <title>Thousands of microbial genomes shed light on interconnected biogeochemical processes in an aquifer system.</title>
        <authorList>
            <person name="Anantharaman K."/>
            <person name="Brown C.T."/>
            <person name="Hug L.A."/>
            <person name="Sharon I."/>
            <person name="Castelle C.J."/>
            <person name="Probst A.J."/>
            <person name="Thomas B.C."/>
            <person name="Singh A."/>
            <person name="Wilkins M.J."/>
            <person name="Karaoz U."/>
            <person name="Brodie E.L."/>
            <person name="Williams K.H."/>
            <person name="Hubbard S.S."/>
            <person name="Banfield J.F."/>
        </authorList>
    </citation>
    <scope>NUCLEOTIDE SEQUENCE [LARGE SCALE GENOMIC DNA]</scope>
</reference>
<feature type="transmembrane region" description="Helical" evidence="6">
    <location>
        <begin position="436"/>
        <end position="455"/>
    </location>
</feature>
<dbReference type="Pfam" id="PF00582">
    <property type="entry name" value="Usp"/>
    <property type="match status" value="1"/>
</dbReference>
<dbReference type="Gene3D" id="1.20.1740.10">
    <property type="entry name" value="Amino acid/polyamine transporter I"/>
    <property type="match status" value="1"/>
</dbReference>
<feature type="transmembrane region" description="Helical" evidence="6">
    <location>
        <begin position="142"/>
        <end position="160"/>
    </location>
</feature>
<protein>
    <recommendedName>
        <fullName evidence="7">UspA domain-containing protein</fullName>
    </recommendedName>
</protein>
<dbReference type="InterPro" id="IPR050367">
    <property type="entry name" value="APC_superfamily"/>
</dbReference>
<keyword evidence="5 6" id="KW-0472">Membrane</keyword>
<dbReference type="PANTHER" id="PTHR42770:SF11">
    <property type="entry name" value="INNER MEMBRANE TRANSPORT PROTEIN YBAT"/>
    <property type="match status" value="1"/>
</dbReference>
<dbReference type="AlphaFoldDB" id="A0A1G2LU22"/>
<keyword evidence="4 6" id="KW-1133">Transmembrane helix</keyword>
<dbReference type="GO" id="GO:0022857">
    <property type="term" value="F:transmembrane transporter activity"/>
    <property type="evidence" value="ECO:0007669"/>
    <property type="project" value="InterPro"/>
</dbReference>
<evidence type="ECO:0000256" key="5">
    <source>
        <dbReference type="ARBA" id="ARBA00023136"/>
    </source>
</evidence>
<dbReference type="CDD" id="cd00293">
    <property type="entry name" value="USP-like"/>
    <property type="match status" value="2"/>
</dbReference>
<dbReference type="InterPro" id="IPR014729">
    <property type="entry name" value="Rossmann-like_a/b/a_fold"/>
</dbReference>
<evidence type="ECO:0000256" key="3">
    <source>
        <dbReference type="ARBA" id="ARBA00022692"/>
    </source>
</evidence>
<feature type="domain" description="UspA" evidence="7">
    <location>
        <begin position="500"/>
        <end position="614"/>
    </location>
</feature>
<proteinExistence type="predicted"/>
<evidence type="ECO:0000256" key="6">
    <source>
        <dbReference type="SAM" id="Phobius"/>
    </source>
</evidence>
<feature type="transmembrane region" description="Helical" evidence="6">
    <location>
        <begin position="201"/>
        <end position="225"/>
    </location>
</feature>
<dbReference type="Gene3D" id="3.40.50.620">
    <property type="entry name" value="HUPs"/>
    <property type="match status" value="2"/>
</dbReference>
<keyword evidence="2" id="KW-1003">Cell membrane</keyword>
<evidence type="ECO:0000256" key="2">
    <source>
        <dbReference type="ARBA" id="ARBA00022475"/>
    </source>
</evidence>